<name>A0ABP8PRN6_9MICO</name>
<evidence type="ECO:0008006" key="9">
    <source>
        <dbReference type="Google" id="ProtNLM"/>
    </source>
</evidence>
<dbReference type="InterPro" id="IPR043149">
    <property type="entry name" value="TagF_N"/>
</dbReference>
<keyword evidence="5" id="KW-0777">Teichoic acid biosynthesis</keyword>
<dbReference type="RefSeq" id="WP_345188579.1">
    <property type="nucleotide sequence ID" value="NZ_BAABGP010000024.1"/>
</dbReference>
<keyword evidence="8" id="KW-1185">Reference proteome</keyword>
<dbReference type="EMBL" id="BAABGP010000024">
    <property type="protein sequence ID" value="GAA4490761.1"/>
    <property type="molecule type" value="Genomic_DNA"/>
</dbReference>
<dbReference type="Proteomes" id="UP001500731">
    <property type="component" value="Unassembled WGS sequence"/>
</dbReference>
<comment type="caution">
    <text evidence="7">The sequence shown here is derived from an EMBL/GenBank/DDBJ whole genome shotgun (WGS) entry which is preliminary data.</text>
</comment>
<evidence type="ECO:0000256" key="6">
    <source>
        <dbReference type="ARBA" id="ARBA00023136"/>
    </source>
</evidence>
<gene>
    <name evidence="7" type="ORF">GCM10023171_33510</name>
</gene>
<evidence type="ECO:0000313" key="7">
    <source>
        <dbReference type="EMBL" id="GAA4490761.1"/>
    </source>
</evidence>
<sequence>MASFSFRAGNAGKLLRIPLYLAGRLGTLVIPRGRGWVIGCGAGIGDGALALWTAASAVGESPLWLTGSAREARDAGALGIRTIPKGGLRGWWVTARAGVVVVTHGFGDANRYATSGAFLVQLWHGIPLKRIGLDSPATVQSAFLPRFAPLQRLIGALYRAQTRRIRVLPAASDRARGRLESAFALGVEQVLVTGEPRVDVLSAGEPAVRRAQAVTLRDTAVGMIPDDAKVVLYAPTWRDGAADPAVPSDAEWERIVAMLKRTNTVLLVRSHPLGEGDYRPPIETDLVRAIGSALVPDITPVLPAVDVLMTDYSSLAYDVGLLDMPVVYLAPDPDEYARTRGFYGRYADVAGDDPASDWEEAVAQLEQTLAGGAEAARRAARSRQLSAEMHAHRDGRNAERVLAAILARTAPHRKETHDHCPRR</sequence>
<comment type="subcellular location">
    <subcellularLocation>
        <location evidence="1">Cell membrane</location>
        <topology evidence="1">Peripheral membrane protein</topology>
    </subcellularLocation>
</comment>
<proteinExistence type="inferred from homology"/>
<reference evidence="8" key="1">
    <citation type="journal article" date="2019" name="Int. J. Syst. Evol. Microbiol.">
        <title>The Global Catalogue of Microorganisms (GCM) 10K type strain sequencing project: providing services to taxonomists for standard genome sequencing and annotation.</title>
        <authorList>
            <consortium name="The Broad Institute Genomics Platform"/>
            <consortium name="The Broad Institute Genome Sequencing Center for Infectious Disease"/>
            <person name="Wu L."/>
            <person name="Ma J."/>
        </authorList>
    </citation>
    <scope>NUCLEOTIDE SEQUENCE [LARGE SCALE GENOMIC DNA]</scope>
    <source>
        <strain evidence="8">JCM 17839</strain>
    </source>
</reference>
<evidence type="ECO:0000256" key="5">
    <source>
        <dbReference type="ARBA" id="ARBA00022944"/>
    </source>
</evidence>
<dbReference type="InterPro" id="IPR043148">
    <property type="entry name" value="TagF_C"/>
</dbReference>
<keyword evidence="3" id="KW-1003">Cell membrane</keyword>
<evidence type="ECO:0000256" key="4">
    <source>
        <dbReference type="ARBA" id="ARBA00022679"/>
    </source>
</evidence>
<evidence type="ECO:0000256" key="1">
    <source>
        <dbReference type="ARBA" id="ARBA00004202"/>
    </source>
</evidence>
<dbReference type="PANTHER" id="PTHR37316">
    <property type="entry name" value="TEICHOIC ACID GLYCEROL-PHOSPHATE PRIMASE"/>
    <property type="match status" value="1"/>
</dbReference>
<organism evidence="7 8">
    <name type="scientific">Microbacterium panaciterrae</name>
    <dbReference type="NCBI Taxonomy" id="985759"/>
    <lineage>
        <taxon>Bacteria</taxon>
        <taxon>Bacillati</taxon>
        <taxon>Actinomycetota</taxon>
        <taxon>Actinomycetes</taxon>
        <taxon>Micrococcales</taxon>
        <taxon>Microbacteriaceae</taxon>
        <taxon>Microbacterium</taxon>
    </lineage>
</organism>
<dbReference type="InterPro" id="IPR007554">
    <property type="entry name" value="Glycerophosphate_synth"/>
</dbReference>
<evidence type="ECO:0000256" key="2">
    <source>
        <dbReference type="ARBA" id="ARBA00010488"/>
    </source>
</evidence>
<dbReference type="Gene3D" id="3.40.50.11820">
    <property type="match status" value="1"/>
</dbReference>
<evidence type="ECO:0000256" key="3">
    <source>
        <dbReference type="ARBA" id="ARBA00022475"/>
    </source>
</evidence>
<dbReference type="PANTHER" id="PTHR37316:SF3">
    <property type="entry name" value="TEICHOIC ACID GLYCEROL-PHOSPHATE TRANSFERASE"/>
    <property type="match status" value="1"/>
</dbReference>
<evidence type="ECO:0000313" key="8">
    <source>
        <dbReference type="Proteomes" id="UP001500731"/>
    </source>
</evidence>
<keyword evidence="4" id="KW-0808">Transferase</keyword>
<dbReference type="Pfam" id="PF04464">
    <property type="entry name" value="Glyphos_transf"/>
    <property type="match status" value="1"/>
</dbReference>
<accession>A0ABP8PRN6</accession>
<protein>
    <recommendedName>
        <fullName evidence="9">Glycosyl/glycerophosphate transferase</fullName>
    </recommendedName>
</protein>
<dbReference type="Gene3D" id="3.40.50.12580">
    <property type="match status" value="1"/>
</dbReference>
<comment type="similarity">
    <text evidence="2">Belongs to the CDP-glycerol glycerophosphotransferase family.</text>
</comment>
<keyword evidence="6" id="KW-0472">Membrane</keyword>
<dbReference type="SUPFAM" id="SSF53756">
    <property type="entry name" value="UDP-Glycosyltransferase/glycogen phosphorylase"/>
    <property type="match status" value="1"/>
</dbReference>
<dbReference type="InterPro" id="IPR051612">
    <property type="entry name" value="Teichoic_Acid_Biosynth"/>
</dbReference>